<evidence type="ECO:0000256" key="1">
    <source>
        <dbReference type="SAM" id="MobiDB-lite"/>
    </source>
</evidence>
<dbReference type="AlphaFoldDB" id="A0A9D3S655"/>
<dbReference type="InterPro" id="IPR011990">
    <property type="entry name" value="TPR-like_helical_dom_sf"/>
</dbReference>
<dbReference type="Gene3D" id="1.25.40.10">
    <property type="entry name" value="Tetratricopeptide repeat domain"/>
    <property type="match status" value="1"/>
</dbReference>
<dbReference type="GO" id="GO:0007283">
    <property type="term" value="P:spermatogenesis"/>
    <property type="evidence" value="ECO:0007669"/>
    <property type="project" value="InterPro"/>
</dbReference>
<name>A0A9D3S655_ANGAN</name>
<evidence type="ECO:0008006" key="4">
    <source>
        <dbReference type="Google" id="ProtNLM"/>
    </source>
</evidence>
<evidence type="ECO:0000313" key="2">
    <source>
        <dbReference type="EMBL" id="KAG5851502.1"/>
    </source>
</evidence>
<dbReference type="SUPFAM" id="SSF48452">
    <property type="entry name" value="TPR-like"/>
    <property type="match status" value="1"/>
</dbReference>
<reference evidence="2" key="1">
    <citation type="submission" date="2021-01" db="EMBL/GenBank/DDBJ databases">
        <title>A chromosome-scale assembly of European eel, Anguilla anguilla.</title>
        <authorList>
            <person name="Henkel C."/>
            <person name="Jong-Raadsen S.A."/>
            <person name="Dufour S."/>
            <person name="Weltzien F.-A."/>
            <person name="Palstra A.P."/>
            <person name="Pelster B."/>
            <person name="Spaink H.P."/>
            <person name="Van Den Thillart G.E."/>
            <person name="Jansen H."/>
            <person name="Zahm M."/>
            <person name="Klopp C."/>
            <person name="Cedric C."/>
            <person name="Louis A."/>
            <person name="Berthelot C."/>
            <person name="Parey E."/>
            <person name="Roest Crollius H."/>
            <person name="Montfort J."/>
            <person name="Robinson-Rechavi M."/>
            <person name="Bucao C."/>
            <person name="Bouchez O."/>
            <person name="Gislard M."/>
            <person name="Lluch J."/>
            <person name="Milhes M."/>
            <person name="Lampietro C."/>
            <person name="Lopez Roques C."/>
            <person name="Donnadieu C."/>
            <person name="Braasch I."/>
            <person name="Desvignes T."/>
            <person name="Postlethwait J."/>
            <person name="Bobe J."/>
            <person name="Guiguen Y."/>
            <person name="Dirks R."/>
        </authorList>
    </citation>
    <scope>NUCLEOTIDE SEQUENCE</scope>
    <source>
        <strain evidence="2">Tag_6206</strain>
        <tissue evidence="2">Liver</tissue>
    </source>
</reference>
<gene>
    <name evidence="2" type="ORF">ANANG_G00094100</name>
</gene>
<protein>
    <recommendedName>
        <fullName evidence="4">Spermatogenesis associated 16</fullName>
    </recommendedName>
</protein>
<dbReference type="Pfam" id="PF15015">
    <property type="entry name" value="NYD-SP12_N"/>
    <property type="match status" value="1"/>
</dbReference>
<evidence type="ECO:0000313" key="3">
    <source>
        <dbReference type="Proteomes" id="UP001044222"/>
    </source>
</evidence>
<dbReference type="InterPro" id="IPR029161">
    <property type="entry name" value="SPATA16"/>
</dbReference>
<accession>A0A9D3S655</accession>
<dbReference type="PANTHER" id="PTHR47228:SF1">
    <property type="entry name" value="SPERMATOGENESIS-ASSOCIATED PROTEIN 16"/>
    <property type="match status" value="1"/>
</dbReference>
<feature type="compositionally biased region" description="Basic residues" evidence="1">
    <location>
        <begin position="36"/>
        <end position="61"/>
    </location>
</feature>
<comment type="caution">
    <text evidence="2">The sequence shown here is derived from an EMBL/GenBank/DDBJ whole genome shotgun (WGS) entry which is preliminary data.</text>
</comment>
<sequence length="418" mass="47098">MRPATEQPKSRSQPAPPGAAPGPRGGRGGPAGAGRRGGRTRAGRGPRSGRRKHRRRRKPRPPRGASPSEASWRRRPCWRLASGRSWRRQRRGAQRGPPPARPLTCQSAEVPRPPGAPHLGFLPQIDRWLHAALQDAGAYYQRQRYATAAARYSAALELCSKGAVLGRAFDADYEDISKVTSFIQSKLVTCYLRMKRPDLALTHSHRSIYLNPIHYRNHFRQAVVYRLLGRPREAARSAMTADFVYWLSGGSERSVSGVIKRYWQAMLEQAVAREDRFSVMYTPCQAAPTKAGIEKMMEAFRKKHPAFTQYLFTDPSGGHLLPQTTDWTGPPSQRYALTLGFRRQEDGNFLDKLLTRKYPIFTGSRAPFAPLTVEDLQGMTDSLESRILPVLDFLKCTKLAVGIRVRFKTAPWAWLLDR</sequence>
<feature type="compositionally biased region" description="Gly residues" evidence="1">
    <location>
        <begin position="23"/>
        <end position="35"/>
    </location>
</feature>
<feature type="region of interest" description="Disordered" evidence="1">
    <location>
        <begin position="1"/>
        <end position="112"/>
    </location>
</feature>
<dbReference type="Proteomes" id="UP001044222">
    <property type="component" value="Unassembled WGS sequence"/>
</dbReference>
<proteinExistence type="predicted"/>
<organism evidence="2 3">
    <name type="scientific">Anguilla anguilla</name>
    <name type="common">European freshwater eel</name>
    <name type="synonym">Muraena anguilla</name>
    <dbReference type="NCBI Taxonomy" id="7936"/>
    <lineage>
        <taxon>Eukaryota</taxon>
        <taxon>Metazoa</taxon>
        <taxon>Chordata</taxon>
        <taxon>Craniata</taxon>
        <taxon>Vertebrata</taxon>
        <taxon>Euteleostomi</taxon>
        <taxon>Actinopterygii</taxon>
        <taxon>Neopterygii</taxon>
        <taxon>Teleostei</taxon>
        <taxon>Anguilliformes</taxon>
        <taxon>Anguillidae</taxon>
        <taxon>Anguilla</taxon>
    </lineage>
</organism>
<dbReference type="PANTHER" id="PTHR47228">
    <property type="entry name" value="SPERMATOGENESIS-ASSOCIATED PROTEIN 16"/>
    <property type="match status" value="1"/>
</dbReference>
<dbReference type="EMBL" id="JAFIRN010000004">
    <property type="protein sequence ID" value="KAG5851502.1"/>
    <property type="molecule type" value="Genomic_DNA"/>
</dbReference>
<keyword evidence="3" id="KW-1185">Reference proteome</keyword>
<dbReference type="GO" id="GO:0005794">
    <property type="term" value="C:Golgi apparatus"/>
    <property type="evidence" value="ECO:0007669"/>
    <property type="project" value="InterPro"/>
</dbReference>